<gene>
    <name evidence="3" type="ORF">LEL_06285</name>
</gene>
<evidence type="ECO:0000313" key="4">
    <source>
        <dbReference type="Proteomes" id="UP000076881"/>
    </source>
</evidence>
<sequence>MPFGSPRPMGSSANEPQLPMPSGSASSLAGTKRPAPSLLPPFEPLSSSPGLPRPIKRQNMGIDANLRYPTPIPTSSTGILSSSPLRRNSAAIGAARAAALEKRAPLGAVPSVELAENGETLLMGRSSNSSHYQLSASRLISRVHVKARYVAATQPREANKVEIVCEGWNGLKLHCQGRSWDLAKGDTFTSETEAEIMIDVQETRVLVQWPRLSSPIDNSANLSDSSWDDSPPRSQTRAGRLLDSSPLRRHSTYIRSPESPTPAHLSSAQRLHDLLPGPQDRDGAIEIYEDEPELPGHELEASLDPNASFLTEATASFHSHLGNDDDSDEEHNPNEENDPIVHSFGPFGADISNRLASIMGKSPRAQKPLGRDIPQIVENPEASETHTESSLPSDPPSPQNKEEKTPQPEEKTPSPEDQLVDIEDEEQEPTPQKPKVAVHPSVGNHVVNQLAYSRLSSTPLSSIMQHLPADLKVDLTVDVLREAIESTTCIGIITRQGKDAAGKALESEYYYVPEEDNDDQRRAAVVDGLRKPSLRNCRKQHKQYYWKRPRTP</sequence>
<keyword evidence="4" id="KW-1185">Reference proteome</keyword>
<protein>
    <submittedName>
        <fullName evidence="3">Forkhead-associated</fullName>
    </submittedName>
</protein>
<dbReference type="OrthoDB" id="5348546at2759"/>
<accession>A0A168GKK0</accession>
<dbReference type="AlphaFoldDB" id="A0A168GKK0"/>
<feature type="domain" description="FHA" evidence="2">
    <location>
        <begin position="121"/>
        <end position="174"/>
    </location>
</feature>
<feature type="region of interest" description="Disordered" evidence="1">
    <location>
        <begin position="218"/>
        <end position="267"/>
    </location>
</feature>
<proteinExistence type="predicted"/>
<feature type="region of interest" description="Disordered" evidence="1">
    <location>
        <begin position="1"/>
        <end position="57"/>
    </location>
</feature>
<dbReference type="Proteomes" id="UP000076881">
    <property type="component" value="Unassembled WGS sequence"/>
</dbReference>
<feature type="compositionally biased region" description="Basic and acidic residues" evidence="1">
    <location>
        <begin position="400"/>
        <end position="414"/>
    </location>
</feature>
<reference evidence="3 4" key="1">
    <citation type="journal article" date="2016" name="Genome Biol. Evol.">
        <title>Divergent and convergent evolution of fungal pathogenicity.</title>
        <authorList>
            <person name="Shang Y."/>
            <person name="Xiao G."/>
            <person name="Zheng P."/>
            <person name="Cen K."/>
            <person name="Zhan S."/>
            <person name="Wang C."/>
        </authorList>
    </citation>
    <scope>NUCLEOTIDE SEQUENCE [LARGE SCALE GENOMIC DNA]</scope>
    <source>
        <strain evidence="3 4">RCEF 1005</strain>
    </source>
</reference>
<evidence type="ECO:0000259" key="2">
    <source>
        <dbReference type="PROSITE" id="PS50006"/>
    </source>
</evidence>
<name>A0A168GKK0_CORDF</name>
<dbReference type="STRING" id="1081108.A0A168GKK0"/>
<feature type="region of interest" description="Disordered" evidence="1">
    <location>
        <begin position="380"/>
        <end position="419"/>
    </location>
</feature>
<evidence type="ECO:0000313" key="3">
    <source>
        <dbReference type="EMBL" id="OAA76601.1"/>
    </source>
</evidence>
<feature type="region of interest" description="Disordered" evidence="1">
    <location>
        <begin position="318"/>
        <end position="348"/>
    </location>
</feature>
<dbReference type="PROSITE" id="PS50006">
    <property type="entry name" value="FHA_DOMAIN"/>
    <property type="match status" value="1"/>
</dbReference>
<dbReference type="EMBL" id="AZHF01000004">
    <property type="protein sequence ID" value="OAA76601.1"/>
    <property type="molecule type" value="Genomic_DNA"/>
</dbReference>
<dbReference type="InterPro" id="IPR000253">
    <property type="entry name" value="FHA_dom"/>
</dbReference>
<evidence type="ECO:0000256" key="1">
    <source>
        <dbReference type="SAM" id="MobiDB-lite"/>
    </source>
</evidence>
<organism evidence="3 4">
    <name type="scientific">Akanthomyces lecanii RCEF 1005</name>
    <dbReference type="NCBI Taxonomy" id="1081108"/>
    <lineage>
        <taxon>Eukaryota</taxon>
        <taxon>Fungi</taxon>
        <taxon>Dikarya</taxon>
        <taxon>Ascomycota</taxon>
        <taxon>Pezizomycotina</taxon>
        <taxon>Sordariomycetes</taxon>
        <taxon>Hypocreomycetidae</taxon>
        <taxon>Hypocreales</taxon>
        <taxon>Cordycipitaceae</taxon>
        <taxon>Akanthomyces</taxon>
        <taxon>Cordyceps confragosa</taxon>
    </lineage>
</organism>
<comment type="caution">
    <text evidence="3">The sequence shown here is derived from an EMBL/GenBank/DDBJ whole genome shotgun (WGS) entry which is preliminary data.</text>
</comment>